<accession>A0A4V1D389</accession>
<gene>
    <name evidence="3" type="ORF">E7747_07710</name>
</gene>
<dbReference type="EMBL" id="CP039396">
    <property type="protein sequence ID" value="QCD42168.1"/>
    <property type="molecule type" value="Genomic_DNA"/>
</dbReference>
<sequence>MKSEIYEQVTAKIIEMLDKGEISWQKPWAASFSCRSGATNKPYSLLNQLLLGQRPGFYFTFKQVKERGGHIRKGAKSEAIFFYKTLTVDSNIVIGSKDENEAESPMKKNIPMLKMYRVFHQSDINGIDCPQIDTSGYTHTLDNTAEAVISAYISRENINFDNSASDRAFYRPFDDSVKVPNPSQFADIAEYYSTTFHELSHSTLTESRCNRKASQGITFFGSEDYSREELVAEISAAMLCHRTGVDTEKAFRNSVAYIQGWRRALKNDPVAIVWAASRAEKAARYILNDEQPE</sequence>
<dbReference type="KEGG" id="ddb:E7747_07710"/>
<dbReference type="InterPro" id="IPR041459">
    <property type="entry name" value="MPTase-PolyVal"/>
</dbReference>
<dbReference type="GO" id="GO:0003697">
    <property type="term" value="F:single-stranded DNA binding"/>
    <property type="evidence" value="ECO:0007669"/>
    <property type="project" value="InterPro"/>
</dbReference>
<feature type="domain" description="Polyvalent protein metallopeptidase" evidence="2">
    <location>
        <begin position="151"/>
        <end position="277"/>
    </location>
</feature>
<keyword evidence="4" id="KW-1185">Reference proteome</keyword>
<dbReference type="Proteomes" id="UP000297149">
    <property type="component" value="Chromosome"/>
</dbReference>
<proteinExistence type="predicted"/>
<dbReference type="PIRSF" id="PIRSF037112">
    <property type="entry name" value="Antirestriction_ArdC"/>
    <property type="match status" value="1"/>
</dbReference>
<dbReference type="Pfam" id="PF08401">
    <property type="entry name" value="ArdcN"/>
    <property type="match status" value="1"/>
</dbReference>
<evidence type="ECO:0000259" key="1">
    <source>
        <dbReference type="Pfam" id="PF08401"/>
    </source>
</evidence>
<dbReference type="InterPro" id="IPR017113">
    <property type="entry name" value="Antirestriction_ArdC"/>
</dbReference>
<organism evidence="3 4">
    <name type="scientific">Duncaniella dubosii</name>
    <dbReference type="NCBI Taxonomy" id="2518971"/>
    <lineage>
        <taxon>Bacteria</taxon>
        <taxon>Pseudomonadati</taxon>
        <taxon>Bacteroidota</taxon>
        <taxon>Bacteroidia</taxon>
        <taxon>Bacteroidales</taxon>
        <taxon>Muribaculaceae</taxon>
        <taxon>Duncaniella</taxon>
    </lineage>
</organism>
<reference evidence="4" key="1">
    <citation type="submission" date="2019-02" db="EMBL/GenBank/DDBJ databases">
        <title>Isolation and identification of novel species under the genus Muribaculum.</title>
        <authorList>
            <person name="Miyake S."/>
            <person name="Ding Y."/>
            <person name="Low A."/>
            <person name="Soh M."/>
            <person name="Seedorf H."/>
        </authorList>
    </citation>
    <scope>NUCLEOTIDE SEQUENCE [LARGE SCALE GENOMIC DNA]</scope>
    <source>
        <strain evidence="4">H5</strain>
    </source>
</reference>
<dbReference type="InterPro" id="IPR013610">
    <property type="entry name" value="ArdC_N"/>
</dbReference>
<evidence type="ECO:0000313" key="4">
    <source>
        <dbReference type="Proteomes" id="UP000297149"/>
    </source>
</evidence>
<evidence type="ECO:0000313" key="3">
    <source>
        <dbReference type="EMBL" id="QCD42168.1"/>
    </source>
</evidence>
<evidence type="ECO:0000259" key="2">
    <source>
        <dbReference type="Pfam" id="PF18818"/>
    </source>
</evidence>
<dbReference type="AlphaFoldDB" id="A0A4V1D389"/>
<name>A0A4V1D389_9BACT</name>
<protein>
    <submittedName>
        <fullName evidence="3">DUF1738 domain-containing protein</fullName>
    </submittedName>
</protein>
<dbReference type="Pfam" id="PF18818">
    <property type="entry name" value="MPTase-PolyVal"/>
    <property type="match status" value="1"/>
</dbReference>
<dbReference type="RefSeq" id="WP_136415174.1">
    <property type="nucleotide sequence ID" value="NZ_CAXHQF010000003.1"/>
</dbReference>
<feature type="domain" description="N-terminal" evidence="1">
    <location>
        <begin position="4"/>
        <end position="119"/>
    </location>
</feature>